<evidence type="ECO:0000313" key="4">
    <source>
        <dbReference type="EMBL" id="MDN4471862.1"/>
    </source>
</evidence>
<keyword evidence="1" id="KW-0472">Membrane</keyword>
<feature type="domain" description="OmpA-like" evidence="3">
    <location>
        <begin position="141"/>
        <end position="261"/>
    </location>
</feature>
<dbReference type="PROSITE" id="PS51123">
    <property type="entry name" value="OMPA_2"/>
    <property type="match status" value="1"/>
</dbReference>
<organism evidence="4 5">
    <name type="scientific">Demequina zhanjiangensis</name>
    <dbReference type="NCBI Taxonomy" id="3051659"/>
    <lineage>
        <taxon>Bacteria</taxon>
        <taxon>Bacillati</taxon>
        <taxon>Actinomycetota</taxon>
        <taxon>Actinomycetes</taxon>
        <taxon>Micrococcales</taxon>
        <taxon>Demequinaceae</taxon>
        <taxon>Demequina</taxon>
    </lineage>
</organism>
<protein>
    <submittedName>
        <fullName evidence="4">OmpA family protein</fullName>
    </submittedName>
</protein>
<dbReference type="Proteomes" id="UP001172738">
    <property type="component" value="Unassembled WGS sequence"/>
</dbReference>
<feature type="compositionally biased region" description="Low complexity" evidence="2">
    <location>
        <begin position="114"/>
        <end position="141"/>
    </location>
</feature>
<dbReference type="SUPFAM" id="SSF103088">
    <property type="entry name" value="OmpA-like"/>
    <property type="match status" value="1"/>
</dbReference>
<evidence type="ECO:0000259" key="3">
    <source>
        <dbReference type="PROSITE" id="PS51123"/>
    </source>
</evidence>
<name>A0ABT8FYL7_9MICO</name>
<dbReference type="InterPro" id="IPR050330">
    <property type="entry name" value="Bact_OuterMem_StrucFunc"/>
</dbReference>
<dbReference type="PANTHER" id="PTHR30329">
    <property type="entry name" value="STATOR ELEMENT OF FLAGELLAR MOTOR COMPLEX"/>
    <property type="match status" value="1"/>
</dbReference>
<keyword evidence="5" id="KW-1185">Reference proteome</keyword>
<feature type="region of interest" description="Disordered" evidence="2">
    <location>
        <begin position="101"/>
        <end position="149"/>
    </location>
</feature>
<dbReference type="RefSeq" id="WP_301125918.1">
    <property type="nucleotide sequence ID" value="NZ_JAUHPV010000001.1"/>
</dbReference>
<reference evidence="4" key="1">
    <citation type="submission" date="2023-06" db="EMBL/GenBank/DDBJ databases">
        <title>SYSU T00b26.</title>
        <authorList>
            <person name="Gao L."/>
            <person name="Fang B.-Z."/>
            <person name="Li W.-J."/>
        </authorList>
    </citation>
    <scope>NUCLEOTIDE SEQUENCE</scope>
    <source>
        <strain evidence="4">SYSU T00b26</strain>
    </source>
</reference>
<dbReference type="CDD" id="cd07185">
    <property type="entry name" value="OmpA_C-like"/>
    <property type="match status" value="1"/>
</dbReference>
<dbReference type="Gene3D" id="3.30.1330.60">
    <property type="entry name" value="OmpA-like domain"/>
    <property type="match status" value="1"/>
</dbReference>
<evidence type="ECO:0000256" key="2">
    <source>
        <dbReference type="SAM" id="MobiDB-lite"/>
    </source>
</evidence>
<feature type="region of interest" description="Disordered" evidence="2">
    <location>
        <begin position="230"/>
        <end position="261"/>
    </location>
</feature>
<comment type="caution">
    <text evidence="4">The sequence shown here is derived from an EMBL/GenBank/DDBJ whole genome shotgun (WGS) entry which is preliminary data.</text>
</comment>
<dbReference type="PRINTS" id="PR01023">
    <property type="entry name" value="NAFLGMOTY"/>
</dbReference>
<accession>A0ABT8FYL7</accession>
<proteinExistence type="predicted"/>
<dbReference type="Pfam" id="PF00691">
    <property type="entry name" value="OmpA"/>
    <property type="match status" value="1"/>
</dbReference>
<dbReference type="InterPro" id="IPR006665">
    <property type="entry name" value="OmpA-like"/>
</dbReference>
<dbReference type="InterPro" id="IPR036737">
    <property type="entry name" value="OmpA-like_sf"/>
</dbReference>
<gene>
    <name evidence="4" type="ORF">QQX04_02500</name>
</gene>
<sequence length="261" mass="27731">MGNEDRASRRRYVAGPIRWWLLALGLVLTLTAVTYGFAASVASSTDTQARRALDAAGLDQVLVDDVQYRDVALRGPSDVQDAATETVSSLELVHTVDYTVDESLAPTPSPEPTPTETAEPSPSPSESASPSPSATPSETETPAPPLPELPSVYFEAFSADLTTRARAELDGIADTILDALETNPGLTVQIDGYSDSLGTDEENQALTLERAENVRDYLAQADVPRSIMETTGHGEASPVASNSTESGRALNRRVEITLTEG</sequence>
<evidence type="ECO:0000256" key="1">
    <source>
        <dbReference type="PROSITE-ProRule" id="PRU00473"/>
    </source>
</evidence>
<dbReference type="PANTHER" id="PTHR30329:SF21">
    <property type="entry name" value="LIPOPROTEIN YIAD-RELATED"/>
    <property type="match status" value="1"/>
</dbReference>
<dbReference type="EMBL" id="JAUHPV010000001">
    <property type="protein sequence ID" value="MDN4471862.1"/>
    <property type="molecule type" value="Genomic_DNA"/>
</dbReference>
<evidence type="ECO:0000313" key="5">
    <source>
        <dbReference type="Proteomes" id="UP001172738"/>
    </source>
</evidence>